<organism evidence="2 3">
    <name type="scientific">Dyadobacter luteus</name>
    <dbReference type="NCBI Taxonomy" id="2259619"/>
    <lineage>
        <taxon>Bacteria</taxon>
        <taxon>Pseudomonadati</taxon>
        <taxon>Bacteroidota</taxon>
        <taxon>Cytophagia</taxon>
        <taxon>Cytophagales</taxon>
        <taxon>Spirosomataceae</taxon>
        <taxon>Dyadobacter</taxon>
    </lineage>
</organism>
<evidence type="ECO:0000313" key="2">
    <source>
        <dbReference type="EMBL" id="REA61274.1"/>
    </source>
</evidence>
<keyword evidence="1" id="KW-0472">Membrane</keyword>
<accession>A0A3D8YB68</accession>
<keyword evidence="1" id="KW-0812">Transmembrane</keyword>
<gene>
    <name evidence="2" type="ORF">DSL64_12555</name>
</gene>
<feature type="transmembrane region" description="Helical" evidence="1">
    <location>
        <begin position="117"/>
        <end position="137"/>
    </location>
</feature>
<dbReference type="RefSeq" id="WP_115831248.1">
    <property type="nucleotide sequence ID" value="NZ_QNUL01000008.1"/>
</dbReference>
<comment type="caution">
    <text evidence="2">The sequence shown here is derived from an EMBL/GenBank/DDBJ whole genome shotgun (WGS) entry which is preliminary data.</text>
</comment>
<keyword evidence="3" id="KW-1185">Reference proteome</keyword>
<dbReference type="Proteomes" id="UP000256373">
    <property type="component" value="Unassembled WGS sequence"/>
</dbReference>
<keyword evidence="1" id="KW-1133">Transmembrane helix</keyword>
<dbReference type="AlphaFoldDB" id="A0A3D8YB68"/>
<reference evidence="2 3" key="1">
    <citation type="submission" date="2018-07" db="EMBL/GenBank/DDBJ databases">
        <title>Dyadobacter roseus sp. nov., isolated from rose rhizosphere soil.</title>
        <authorList>
            <person name="Chen L."/>
        </authorList>
    </citation>
    <scope>NUCLEOTIDE SEQUENCE [LARGE SCALE GENOMIC DNA]</scope>
    <source>
        <strain evidence="2 3">RS19</strain>
    </source>
</reference>
<sequence>METRDFIESGILESYVLGLTTDKEKEFVLERVLTDQDLTDYTLELEADIMSYFNQGSVPPPPEVREIIQLRTTRRDIQKKKHVYENKSSEQPPKKDEYLEIEVNDTHIKVHKWWRPAFIAVFILSKIFLIAALYFYFKAASQEQEIEKLRAPGIETTK</sequence>
<evidence type="ECO:0000313" key="3">
    <source>
        <dbReference type="Proteomes" id="UP000256373"/>
    </source>
</evidence>
<name>A0A3D8YB68_9BACT</name>
<dbReference type="OrthoDB" id="952577at2"/>
<dbReference type="EMBL" id="QNUL01000008">
    <property type="protein sequence ID" value="REA61274.1"/>
    <property type="molecule type" value="Genomic_DNA"/>
</dbReference>
<proteinExistence type="predicted"/>
<protein>
    <recommendedName>
        <fullName evidence="4">Anti-sigma factor</fullName>
    </recommendedName>
</protein>
<evidence type="ECO:0008006" key="4">
    <source>
        <dbReference type="Google" id="ProtNLM"/>
    </source>
</evidence>
<evidence type="ECO:0000256" key="1">
    <source>
        <dbReference type="SAM" id="Phobius"/>
    </source>
</evidence>